<proteinExistence type="inferred from homology"/>
<keyword evidence="10" id="KW-1185">Reference proteome</keyword>
<keyword evidence="2" id="KW-0547">Nucleotide-binding</keyword>
<dbReference type="CDD" id="cd18795">
    <property type="entry name" value="SF2_C_Ski2"/>
    <property type="match status" value="2"/>
</dbReference>
<feature type="domain" description="Helicase ATP-binding" evidence="7">
    <location>
        <begin position="1201"/>
        <end position="1385"/>
    </location>
</feature>
<dbReference type="InterPro" id="IPR050474">
    <property type="entry name" value="Hel308_SKI2-like"/>
</dbReference>
<dbReference type="SMART" id="SM00973">
    <property type="entry name" value="Sec63"/>
    <property type="match status" value="2"/>
</dbReference>
<reference evidence="9 10" key="1">
    <citation type="journal article" date="2015" name="Plant Cell">
        <title>Oil accumulation by the oleaginous diatom Fistulifera solaris as revealed by the genome and transcriptome.</title>
        <authorList>
            <person name="Tanaka T."/>
            <person name="Maeda Y."/>
            <person name="Veluchamy A."/>
            <person name="Tanaka M."/>
            <person name="Abida H."/>
            <person name="Marechal E."/>
            <person name="Bowler C."/>
            <person name="Muto M."/>
            <person name="Sunaga Y."/>
            <person name="Tanaka M."/>
            <person name="Yoshino T."/>
            <person name="Taniguchi T."/>
            <person name="Fukuda Y."/>
            <person name="Nemoto M."/>
            <person name="Matsumoto M."/>
            <person name="Wong P.S."/>
            <person name="Aburatani S."/>
            <person name="Fujibuchi W."/>
        </authorList>
    </citation>
    <scope>NUCLEOTIDE SEQUENCE [LARGE SCALE GENOMIC DNA]</scope>
    <source>
        <strain evidence="9 10">JPCC DA0580</strain>
    </source>
</reference>
<comment type="similarity">
    <text evidence="1">Belongs to the helicase family. SKI2 subfamily.</text>
</comment>
<evidence type="ECO:0000259" key="7">
    <source>
        <dbReference type="PROSITE" id="PS51192"/>
    </source>
</evidence>
<gene>
    <name evidence="9" type="ORF">FisN_2Lh593</name>
</gene>
<dbReference type="EMBL" id="BDSP01000035">
    <property type="protein sequence ID" value="GAX11076.1"/>
    <property type="molecule type" value="Genomic_DNA"/>
</dbReference>
<dbReference type="InterPro" id="IPR036390">
    <property type="entry name" value="WH_DNA-bd_sf"/>
</dbReference>
<evidence type="ECO:0000256" key="1">
    <source>
        <dbReference type="ARBA" id="ARBA00010140"/>
    </source>
</evidence>
<dbReference type="FunFam" id="3.40.50.300:FF:003287">
    <property type="entry name" value="U5 small nuclear ribonucleoprotein 200 kDa helicase"/>
    <property type="match status" value="1"/>
</dbReference>
<feature type="domain" description="Helicase ATP-binding" evidence="7">
    <location>
        <begin position="333"/>
        <end position="517"/>
    </location>
</feature>
<dbReference type="FunFam" id="3.40.50.300:FF:000231">
    <property type="entry name" value="Activating signal cointegrator 1 complex subunit 3"/>
    <property type="match status" value="1"/>
</dbReference>
<protein>
    <recommendedName>
        <fullName evidence="6">U5 small nuclear ribonucleoprotein 200 kDa helicase</fullName>
    </recommendedName>
</protein>
<dbReference type="Pfam" id="PF23445">
    <property type="entry name" value="WHD_SNRNP200"/>
    <property type="match status" value="2"/>
</dbReference>
<evidence type="ECO:0000256" key="2">
    <source>
        <dbReference type="ARBA" id="ARBA00022741"/>
    </source>
</evidence>
<dbReference type="InterPro" id="IPR014001">
    <property type="entry name" value="Helicase_ATP-bd"/>
</dbReference>
<dbReference type="OrthoDB" id="5575at2759"/>
<name>A0A1Z5JAU0_FISSO</name>
<dbReference type="PIRSF" id="PIRSF039073">
    <property type="entry name" value="BRR2"/>
    <property type="match status" value="1"/>
</dbReference>
<dbReference type="InterPro" id="IPR011545">
    <property type="entry name" value="DEAD/DEAH_box_helicase_dom"/>
</dbReference>
<keyword evidence="5" id="KW-0067">ATP-binding</keyword>
<dbReference type="SMART" id="SM00490">
    <property type="entry name" value="HELICc"/>
    <property type="match status" value="2"/>
</dbReference>
<dbReference type="FunFam" id="1.10.10.10:FF:000024">
    <property type="entry name" value="U5 small nuclear ribonucleoprotein helicase"/>
    <property type="match status" value="1"/>
</dbReference>
<dbReference type="Gene3D" id="3.40.50.300">
    <property type="entry name" value="P-loop containing nucleotide triphosphate hydrolases"/>
    <property type="match status" value="4"/>
</dbReference>
<dbReference type="InterPro" id="IPR057842">
    <property type="entry name" value="WH_MER3"/>
</dbReference>
<dbReference type="PROSITE" id="PS51192">
    <property type="entry name" value="HELICASE_ATP_BIND_1"/>
    <property type="match status" value="2"/>
</dbReference>
<dbReference type="PROSITE" id="PS51194">
    <property type="entry name" value="HELICASE_CTER"/>
    <property type="match status" value="2"/>
</dbReference>
<dbReference type="Gene3D" id="2.60.40.150">
    <property type="entry name" value="C2 domain"/>
    <property type="match status" value="1"/>
</dbReference>
<dbReference type="Pfam" id="PF02889">
    <property type="entry name" value="Sec63"/>
    <property type="match status" value="2"/>
</dbReference>
<dbReference type="InParanoid" id="A0A1Z5JAU0"/>
<evidence type="ECO:0000313" key="10">
    <source>
        <dbReference type="Proteomes" id="UP000198406"/>
    </source>
</evidence>
<dbReference type="Gene3D" id="1.10.3380.10">
    <property type="entry name" value="Sec63 N-terminal domain-like domain"/>
    <property type="match status" value="2"/>
</dbReference>
<keyword evidence="4" id="KW-0347">Helicase</keyword>
<dbReference type="InterPro" id="IPR004179">
    <property type="entry name" value="Sec63-dom"/>
</dbReference>
<dbReference type="SMART" id="SM00487">
    <property type="entry name" value="DEXDc"/>
    <property type="match status" value="2"/>
</dbReference>
<feature type="domain" description="Helicase C-terminal" evidence="8">
    <location>
        <begin position="1423"/>
        <end position="1633"/>
    </location>
</feature>
<dbReference type="Pfam" id="PF00271">
    <property type="entry name" value="Helicase_C"/>
    <property type="match status" value="2"/>
</dbReference>
<dbReference type="PANTHER" id="PTHR47961">
    <property type="entry name" value="DNA POLYMERASE THETA, PUTATIVE (AFU_ORTHOLOGUE AFUA_1G05260)-RELATED"/>
    <property type="match status" value="1"/>
</dbReference>
<evidence type="ECO:0000256" key="3">
    <source>
        <dbReference type="ARBA" id="ARBA00022801"/>
    </source>
</evidence>
<dbReference type="PANTHER" id="PTHR47961:SF13">
    <property type="entry name" value="ACTIVATING SIGNAL COINTEGRATOR 1 COMPLEX SUBUNIT 3"/>
    <property type="match status" value="1"/>
</dbReference>
<dbReference type="GO" id="GO:0016787">
    <property type="term" value="F:hydrolase activity"/>
    <property type="evidence" value="ECO:0007669"/>
    <property type="project" value="UniProtKB-KW"/>
</dbReference>
<evidence type="ECO:0000313" key="9">
    <source>
        <dbReference type="EMBL" id="GAX11076.1"/>
    </source>
</evidence>
<accession>A0A1Z5JAU0</accession>
<evidence type="ECO:0000256" key="6">
    <source>
        <dbReference type="ARBA" id="ARBA00034541"/>
    </source>
</evidence>
<dbReference type="GO" id="GO:0005524">
    <property type="term" value="F:ATP binding"/>
    <property type="evidence" value="ECO:0007669"/>
    <property type="project" value="UniProtKB-KW"/>
</dbReference>
<evidence type="ECO:0000256" key="4">
    <source>
        <dbReference type="ARBA" id="ARBA00022806"/>
    </source>
</evidence>
<sequence length="2051" mass="230034">MEGFLASFSPAPHKDETLTVPLDDVTAALQALSHALEAALTFASVSSSSPSFPTQRDTITAHWLLQKCTLQDSFLTPQQVAMSIWQTAHLENEMQQQEALFQLLGEQNLDLLLELTPQLPQIAKIARHSIEAVVDIATATNPSASEVLVDVEEERRIFLRKQAAQAAQTASLAKAELEALLAVTSGATHAAISKKQEKQARKFAEKAQKQAAEALQQAKEAGAILNDDDWLAVSSTGWEDGGLVNQDAASILALQQSLLPEGTKEYYEMKGLPADAEYFEDDNMKRVLIPAIPRDTAKLRSRLKIVDVITDPREAAPFHGTTSLNPMQSTVFERAFHSRDNLLICGPTGAGKTNVALLTVVAHLRDVGLLNATRRMDTGHKVVYIAPMKALAQEVVEKFSSKLKPFIVRELTGDMQLTRAEADSAQVIVTTPEKWDVVTRKSGTDETSLGNQCGLLIIDEVHLLADERGAVVESVVARLHRLVESRQKQVRIVALSATLPNYRDVADFLQVPSSGVFFFGPEHRPVPLQQQFIGVGTKKMPRDVREQKMNELCFDAVLDSLRRGYQVMVFVHSRKGTGDTARALAEQANIEGLLDKYFVNEEKAKHYAARVQKSRNRQVTQFFEQGLGIHHAGMLRGDRKLTEQMFFDGAIQVLCCTATLAWGVNLPAHTVVIKGTDVYNPEKGGNVDLSILDVQQIFGRAGRPQFDSSGEAILITSLDAFPRYMDKLVRPIPIESNFSKQLADHLNAEIVGRTVTTITEAATWLTYTYMYIRMRKNPLHYGMRPDDGSDPLAVREHCLSLVTEAAKLLDANKMISFHAMSGNLSVKDKGHVAAHYYIQAESIEVFNERFSRSMVPTDSDLCRTICLANEFNNLKLRPEEVEELQTVAQKIPLKIAAPGADEIGRSLIVDAADKAFVLLQAFITRERIKSFTLISDTNYIESNAARIARALFEMSKRESRATTTIKLLRIAKSIEKQLWWFQTPLRVFEDEIQAHVFSALENYISNRSYDAFEATLSLMELQASEVGQICKSRNIGGKVQRLISMLPRLELTCNIHPVTRAVLRMHVTIEADFTWSKRWHGATESFWIMVEDPDADRTYHAELITLQFRTYQDPIQLEIWIPAFDKLPDQYAVRAISDSWVGVEQILPVLLHDVQFPASQDLKTDVLDLTPLPISALQNNRYEQLYTKFETFNPIQTQLFHVLYHTDTPVFLGAPTGSGKTIIAELAFLRMKNVHADGICVYIAPLKALARERLKEWQKRLVDWTVLELSGDTHHDQLALQRADILVCTPEKWDLVSRSWVSKSFVQRVRLLVLDEVHLLGEERGAVLEAIVSRTRFISRHLLDKGGAEQFTDNKEPTRIIGLSTAIANPTDLADWMGIDMTSVGSQKLKGLYNFRPSVRPVPVTVWVQGYAGRHYCPRMATMNKPCYAAIKEHSPAKPVLIFVASRRQTRLTALDLISYAAADELPRRFLHTEDHYMEDEVSQLSDASLRHTMQFGVGLHHAGLSTSDRDVVERMFLSGDIQILVATATLAWGVNLPAHLVIVKGTEYFDGKKHGYVDYPLTDVLQMIGRAGRPGFDTEAKAVVMVQEEKKTFYSKFLYSPFPVESCLRERLPEVLNAEIAGGTIQSLNEAFGYMSWTFFGRRMKLNPSYYGVNVRSPESADEDVLDAIENVVESALLLLRTNGCLLQDDKENLLTTSFGKCASNYYLKHETPRQMQIGIRESIKWTNENIERNVSFYRGVIPLLRTERMEEISSAWILYSLCSTHEFDELPVRHNEEFLNKELSESLPWGPDTASLLSPGAYIHHNEEVFLDPHTKAFLLIQAFLRKSKLPISDYINDTKTVLDNLPRLFAAMEYIALNEDVRVPGSFEVVTHFTKTRQLIEAVCMPNRSPMSQLGNGAENLSISLFELRCMKREEAQSRFPKQKTDRLLSALYALPLVTASNISISLTTDKATGITTGNLCLDLDLNVSSTKRGTEPWGVKLLVGTFENHILLGHASISLGSAQSRRVNIEFDWREAKANGGPDAAIVIRCLLDQIRGLDWEQMIKLQ</sequence>
<dbReference type="GO" id="GO:0003676">
    <property type="term" value="F:nucleic acid binding"/>
    <property type="evidence" value="ECO:0007669"/>
    <property type="project" value="InterPro"/>
</dbReference>
<comment type="caution">
    <text evidence="9">The sequence shown here is derived from an EMBL/GenBank/DDBJ whole genome shotgun (WGS) entry which is preliminary data.</text>
</comment>
<evidence type="ECO:0000256" key="5">
    <source>
        <dbReference type="ARBA" id="ARBA00022840"/>
    </source>
</evidence>
<dbReference type="InterPro" id="IPR027417">
    <property type="entry name" value="P-loop_NTPase"/>
</dbReference>
<evidence type="ECO:0000259" key="8">
    <source>
        <dbReference type="PROSITE" id="PS51194"/>
    </source>
</evidence>
<dbReference type="Proteomes" id="UP000198406">
    <property type="component" value="Unassembled WGS sequence"/>
</dbReference>
<dbReference type="InterPro" id="IPR003593">
    <property type="entry name" value="AAA+_ATPase"/>
</dbReference>
<feature type="domain" description="Helicase C-terminal" evidence="8">
    <location>
        <begin position="553"/>
        <end position="750"/>
    </location>
</feature>
<dbReference type="SUPFAM" id="SSF46785">
    <property type="entry name" value="Winged helix' DNA-binding domain"/>
    <property type="match status" value="1"/>
</dbReference>
<dbReference type="SUPFAM" id="SSF158702">
    <property type="entry name" value="Sec63 N-terminal domain-like"/>
    <property type="match status" value="2"/>
</dbReference>
<dbReference type="SMART" id="SM00382">
    <property type="entry name" value="AAA"/>
    <property type="match status" value="2"/>
</dbReference>
<dbReference type="FunFam" id="1.10.10.10:FF:000012">
    <property type="entry name" value="U5 small nuclear ribonucleoprotein helicase"/>
    <property type="match status" value="1"/>
</dbReference>
<dbReference type="FunFam" id="3.40.50.300:FF:000062">
    <property type="entry name" value="U5 small nuclear ribonucleoprotein helicase"/>
    <property type="match status" value="1"/>
</dbReference>
<dbReference type="GO" id="GO:0004386">
    <property type="term" value="F:helicase activity"/>
    <property type="evidence" value="ECO:0007669"/>
    <property type="project" value="UniProtKB-KW"/>
</dbReference>
<dbReference type="InterPro" id="IPR036388">
    <property type="entry name" value="WH-like_DNA-bd_sf"/>
</dbReference>
<dbReference type="InterPro" id="IPR001650">
    <property type="entry name" value="Helicase_C-like"/>
</dbReference>
<dbReference type="InterPro" id="IPR035892">
    <property type="entry name" value="C2_domain_sf"/>
</dbReference>
<dbReference type="SUPFAM" id="SSF52540">
    <property type="entry name" value="P-loop containing nucleoside triphosphate hydrolases"/>
    <property type="match status" value="3"/>
</dbReference>
<dbReference type="Pfam" id="PF00270">
    <property type="entry name" value="DEAD"/>
    <property type="match status" value="2"/>
</dbReference>
<dbReference type="Gene3D" id="1.10.10.10">
    <property type="entry name" value="Winged helix-like DNA-binding domain superfamily/Winged helix DNA-binding domain"/>
    <property type="match status" value="2"/>
</dbReference>
<organism evidence="9 10">
    <name type="scientific">Fistulifera solaris</name>
    <name type="common">Oleaginous diatom</name>
    <dbReference type="NCBI Taxonomy" id="1519565"/>
    <lineage>
        <taxon>Eukaryota</taxon>
        <taxon>Sar</taxon>
        <taxon>Stramenopiles</taxon>
        <taxon>Ochrophyta</taxon>
        <taxon>Bacillariophyta</taxon>
        <taxon>Bacillariophyceae</taxon>
        <taxon>Bacillariophycidae</taxon>
        <taxon>Naviculales</taxon>
        <taxon>Naviculaceae</taxon>
        <taxon>Fistulifera</taxon>
    </lineage>
</organism>
<keyword evidence="3" id="KW-0378">Hydrolase</keyword>